<dbReference type="Proteomes" id="UP000186547">
    <property type="component" value="Chromosome"/>
</dbReference>
<dbReference type="EMBL" id="AOLZ01000040">
    <property type="protein sequence ID" value="EMA32327.1"/>
    <property type="molecule type" value="Genomic_DNA"/>
</dbReference>
<accession>M0LFG8</accession>
<gene>
    <name evidence="4" type="ORF">C445_11357</name>
    <name evidence="3" type="ORF">CHINAEXTREME_14020</name>
</gene>
<dbReference type="RefSeq" id="WP_007141987.1">
    <property type="nucleotide sequence ID" value="NZ_AOLZ01000040.1"/>
</dbReference>
<evidence type="ECO:0000313" key="4">
    <source>
        <dbReference type="EMBL" id="EMA32327.1"/>
    </source>
</evidence>
<reference evidence="3 6" key="1">
    <citation type="journal article" date="2011" name="J. Bacteriol.">
        <title>Genome sequence of Halobiforma lacisalsi AJ5, an extremely halophilic archaeon which harbors a bop gene.</title>
        <authorList>
            <person name="Jiang X."/>
            <person name="Wang S."/>
            <person name="Cheng H."/>
            <person name="Huo Y."/>
            <person name="Zhang X."/>
            <person name="Zhu X."/>
            <person name="Han X."/>
            <person name="Ni P."/>
            <person name="Wu M."/>
        </authorList>
    </citation>
    <scope>NUCLEOTIDE SEQUENCE [LARGE SCALE GENOMIC DNA]</scope>
    <source>
        <strain evidence="3 6">AJ5</strain>
    </source>
</reference>
<proteinExistence type="predicted"/>
<dbReference type="PATRIC" id="fig|358396.7.peg.2307"/>
<keyword evidence="5" id="KW-1185">Reference proteome</keyword>
<organism evidence="4 5">
    <name type="scientific">Natronobacterium lacisalsi AJ5</name>
    <dbReference type="NCBI Taxonomy" id="358396"/>
    <lineage>
        <taxon>Archaea</taxon>
        <taxon>Methanobacteriati</taxon>
        <taxon>Methanobacteriota</taxon>
        <taxon>Stenosarchaea group</taxon>
        <taxon>Halobacteria</taxon>
        <taxon>Halobacteriales</taxon>
        <taxon>Natrialbaceae</taxon>
        <taxon>Natronobacterium</taxon>
    </lineage>
</organism>
<dbReference type="Proteomes" id="UP000011555">
    <property type="component" value="Unassembled WGS sequence"/>
</dbReference>
<reference evidence="4 5" key="2">
    <citation type="journal article" date="2014" name="PLoS Genet.">
        <title>Phylogenetically driven sequencing of extremely halophilic archaea reveals strategies for static and dynamic osmo-response.</title>
        <authorList>
            <person name="Becker E.A."/>
            <person name="Seitzer P.M."/>
            <person name="Tritt A."/>
            <person name="Larsen D."/>
            <person name="Krusor M."/>
            <person name="Yao A.I."/>
            <person name="Wu D."/>
            <person name="Madern D."/>
            <person name="Eisen J.A."/>
            <person name="Darling A.E."/>
            <person name="Facciotti M.T."/>
        </authorList>
    </citation>
    <scope>NUCLEOTIDE SEQUENCE [LARGE SCALE GENOMIC DNA]</scope>
    <source>
        <strain evidence="4 5">AJ5</strain>
    </source>
</reference>
<name>M0LFG8_NATLA</name>
<evidence type="ECO:0000256" key="1">
    <source>
        <dbReference type="SAM" id="MobiDB-lite"/>
    </source>
</evidence>
<feature type="region of interest" description="Disordered" evidence="1">
    <location>
        <begin position="141"/>
        <end position="161"/>
    </location>
</feature>
<feature type="domain" description="DUF7993" evidence="2">
    <location>
        <begin position="1"/>
        <end position="149"/>
    </location>
</feature>
<dbReference type="KEGG" id="hlc:CHINAEXTREME14020"/>
<dbReference type="GeneID" id="30922262"/>
<protein>
    <recommendedName>
        <fullName evidence="2">DUF7993 domain-containing protein</fullName>
    </recommendedName>
</protein>
<dbReference type="eggNOG" id="arCOG04658">
    <property type="taxonomic scope" value="Archaea"/>
</dbReference>
<dbReference type="InterPro" id="IPR058306">
    <property type="entry name" value="DUF7993"/>
</dbReference>
<evidence type="ECO:0000259" key="2">
    <source>
        <dbReference type="Pfam" id="PF25956"/>
    </source>
</evidence>
<evidence type="ECO:0000313" key="6">
    <source>
        <dbReference type="Proteomes" id="UP000186547"/>
    </source>
</evidence>
<sequence>MVEDRITDGTRIAQLLSSELDGREDGAFAAVAVTNADTDVEPTADGARAYDVEIVGDARDDGGTESDEDETAGRRIARTFVHEDRAHLEFELQQDRAAEEAEAADLRVRPKATQPPRTLVFVESGAAVKRATDVVSAVVRGLEGEQGQEQEQENLESDADT</sequence>
<evidence type="ECO:0000313" key="3">
    <source>
        <dbReference type="EMBL" id="APW98831.1"/>
    </source>
</evidence>
<dbReference type="EMBL" id="CP019285">
    <property type="protein sequence ID" value="APW98831.1"/>
    <property type="molecule type" value="Genomic_DNA"/>
</dbReference>
<dbReference type="STRING" id="358396.CHINAEXTREME_14020"/>
<evidence type="ECO:0000313" key="5">
    <source>
        <dbReference type="Proteomes" id="UP000011555"/>
    </source>
</evidence>
<reference evidence="3" key="3">
    <citation type="submission" date="2017-01" db="EMBL/GenBank/DDBJ databases">
        <authorList>
            <person name="Mah S.A."/>
            <person name="Swanson W.J."/>
            <person name="Moy G.W."/>
            <person name="Vacquier V.D."/>
        </authorList>
    </citation>
    <scope>NUCLEOTIDE SEQUENCE</scope>
    <source>
        <strain evidence="3">AJ5</strain>
    </source>
</reference>
<dbReference type="AlphaFoldDB" id="M0LFG8"/>
<feature type="compositionally biased region" description="Acidic residues" evidence="1">
    <location>
        <begin position="146"/>
        <end position="161"/>
    </location>
</feature>
<dbReference type="Pfam" id="PF25956">
    <property type="entry name" value="DUF7993"/>
    <property type="match status" value="1"/>
</dbReference>